<dbReference type="PIRSF" id="PIRSF016660">
    <property type="entry name" value="YedI"/>
    <property type="match status" value="1"/>
</dbReference>
<comment type="caution">
    <text evidence="2">The sequence shown here is derived from an EMBL/GenBank/DDBJ whole genome shotgun (WGS) entry which is preliminary data.</text>
</comment>
<proteinExistence type="predicted"/>
<evidence type="ECO:0000313" key="3">
    <source>
        <dbReference type="Proteomes" id="UP000619295"/>
    </source>
</evidence>
<dbReference type="PANTHER" id="PTHR30503:SF3">
    <property type="entry name" value="INNER MEMBRANE PROTEIN YEDI"/>
    <property type="match status" value="1"/>
</dbReference>
<protein>
    <submittedName>
        <fullName evidence="2">DUF808 domain-containing protein</fullName>
    </submittedName>
</protein>
<keyword evidence="1" id="KW-0812">Transmembrane</keyword>
<dbReference type="Pfam" id="PF05661">
    <property type="entry name" value="DUF808"/>
    <property type="match status" value="1"/>
</dbReference>
<feature type="transmembrane region" description="Helical" evidence="1">
    <location>
        <begin position="175"/>
        <end position="197"/>
    </location>
</feature>
<dbReference type="RefSeq" id="WP_191124725.1">
    <property type="nucleotide sequence ID" value="NZ_JACXWY010000009.1"/>
</dbReference>
<evidence type="ECO:0000313" key="2">
    <source>
        <dbReference type="EMBL" id="MBD3847174.1"/>
    </source>
</evidence>
<keyword evidence="3" id="KW-1185">Reference proteome</keyword>
<dbReference type="GO" id="GO:0005886">
    <property type="term" value="C:plasma membrane"/>
    <property type="evidence" value="ECO:0007669"/>
    <property type="project" value="TreeGrafter"/>
</dbReference>
<name>A0A927EEC8_9HYPH</name>
<keyword evidence="1" id="KW-0472">Membrane</keyword>
<gene>
    <name evidence="2" type="ORF">IED13_15800</name>
</gene>
<evidence type="ECO:0000256" key="1">
    <source>
        <dbReference type="SAM" id="Phobius"/>
    </source>
</evidence>
<reference evidence="2" key="1">
    <citation type="submission" date="2020-09" db="EMBL/GenBank/DDBJ databases">
        <title>Bosea spartocytisi sp. nov. a root nodule endophyte of Spartocytisus supranubius in the high mountain ecosystem fo the Teide National Park (Canary Islands, Spain).</title>
        <authorList>
            <person name="Pulido-Suarez L."/>
            <person name="Peix A."/>
            <person name="Igual J.M."/>
            <person name="Socas-Perez N."/>
            <person name="Velazquez E."/>
            <person name="Flores-Felix J.D."/>
            <person name="Leon-Barrios M."/>
        </authorList>
    </citation>
    <scope>NUCLEOTIDE SEQUENCE</scope>
    <source>
        <strain evidence="2">SSUT16</strain>
    </source>
</reference>
<sequence>MASGLFALLDDVAGIAKVAASSVDDIVAQAGKAGAKAAGVVIDDAAVTPRYAVGFAASRELPIIWRIALGSLRNKLLFLLPGALILAVVAPWAITPLLMAGGAYLCFEGAEKLLELVLPHGSQDSAKAGEAAAGDPTALERQKIAGAIKTDFILSAEIMAITLAGVSDQSFWMKAAVLAIVGIGITAAVYGVVALIVKADDVGVALAGNERPATSLLGLRRLEPGEASWPDRTLRQLTRPLGRGLVVGMPHFLGLLGAVGTAAMLWVGGGIIIHGLEGYGLSALGHSIHDLSVATGKALPAGLSGAGEWLAGAVLAAAFGLVVGGIAIVAMHWVVSPIFKLFRKDERKASLGG</sequence>
<accession>A0A927EEC8</accession>
<feature type="transmembrane region" description="Helical" evidence="1">
    <location>
        <begin position="76"/>
        <end position="94"/>
    </location>
</feature>
<dbReference type="EMBL" id="JACXWY010000009">
    <property type="protein sequence ID" value="MBD3847174.1"/>
    <property type="molecule type" value="Genomic_DNA"/>
</dbReference>
<keyword evidence="1" id="KW-1133">Transmembrane helix</keyword>
<organism evidence="2 3">
    <name type="scientific">Bosea spartocytisi</name>
    <dbReference type="NCBI Taxonomy" id="2773451"/>
    <lineage>
        <taxon>Bacteria</taxon>
        <taxon>Pseudomonadati</taxon>
        <taxon>Pseudomonadota</taxon>
        <taxon>Alphaproteobacteria</taxon>
        <taxon>Hyphomicrobiales</taxon>
        <taxon>Boseaceae</taxon>
        <taxon>Bosea</taxon>
    </lineage>
</organism>
<dbReference type="Proteomes" id="UP000619295">
    <property type="component" value="Unassembled WGS sequence"/>
</dbReference>
<dbReference type="PANTHER" id="PTHR30503">
    <property type="entry name" value="INNER MEMBRANE PROTEIN YEDI"/>
    <property type="match status" value="1"/>
</dbReference>
<dbReference type="AlphaFoldDB" id="A0A927EEC8"/>
<feature type="transmembrane region" description="Helical" evidence="1">
    <location>
        <begin position="309"/>
        <end position="335"/>
    </location>
</feature>
<dbReference type="InterPro" id="IPR008526">
    <property type="entry name" value="YedI"/>
</dbReference>
<feature type="transmembrane region" description="Helical" evidence="1">
    <location>
        <begin position="252"/>
        <end position="276"/>
    </location>
</feature>